<evidence type="ECO:0000313" key="3">
    <source>
        <dbReference type="Proteomes" id="UP001326110"/>
    </source>
</evidence>
<protein>
    <recommendedName>
        <fullName evidence="1">T6SS Tle3 phospholipase effector alpha/beta domain-containing protein</fullName>
    </recommendedName>
</protein>
<dbReference type="InterPro" id="IPR056221">
    <property type="entry name" value="Tle3_ab_dom"/>
</dbReference>
<evidence type="ECO:0000313" key="2">
    <source>
        <dbReference type="EMBL" id="WQH06474.1"/>
    </source>
</evidence>
<dbReference type="EMBL" id="CP140152">
    <property type="protein sequence ID" value="WQH06474.1"/>
    <property type="molecule type" value="Genomic_DNA"/>
</dbReference>
<dbReference type="GeneID" id="43164143"/>
<evidence type="ECO:0000259" key="1">
    <source>
        <dbReference type="Pfam" id="PF24322"/>
    </source>
</evidence>
<feature type="domain" description="T6SS Tle3 phospholipase effector alpha/beta" evidence="1">
    <location>
        <begin position="34"/>
        <end position="377"/>
    </location>
</feature>
<proteinExistence type="predicted"/>
<dbReference type="RefSeq" id="WP_019922456.1">
    <property type="nucleotide sequence ID" value="NZ_CP140152.1"/>
</dbReference>
<reference evidence="2 3" key="1">
    <citation type="submission" date="2023-11" db="EMBL/GenBank/DDBJ databases">
        <title>MicrobeMod: A computational toolkit for identifying prokaryotic methylation and restriction-modification with nanopore sequencing.</title>
        <authorList>
            <person name="Crits-Christoph A."/>
            <person name="Kang S.C."/>
            <person name="Lee H."/>
            <person name="Ostrov N."/>
        </authorList>
    </citation>
    <scope>NUCLEOTIDE SEQUENCE [LARGE SCALE GENOMIC DNA]</scope>
    <source>
        <strain evidence="2 3">ATCC 25935</strain>
    </source>
</reference>
<accession>A0ABZ0Y3P0</accession>
<keyword evidence="3" id="KW-1185">Reference proteome</keyword>
<organism evidence="2 3">
    <name type="scientific">Duganella zoogloeoides</name>
    <dbReference type="NCBI Taxonomy" id="75659"/>
    <lineage>
        <taxon>Bacteria</taxon>
        <taxon>Pseudomonadati</taxon>
        <taxon>Pseudomonadota</taxon>
        <taxon>Betaproteobacteria</taxon>
        <taxon>Burkholderiales</taxon>
        <taxon>Oxalobacteraceae</taxon>
        <taxon>Telluria group</taxon>
        <taxon>Duganella</taxon>
    </lineage>
</organism>
<sequence length="706" mass="78321">MALKPDNDCVAFARGSVHTDFDATHYDIPHALPLPGIVILVHGVNSDGEWYDACEQGLCDGLNTRLARRSDQMKYPGPASGQLKAITYAQELTDDGFINPELNSNNFFDMGNACSPVIRFRWGYKAGGEELQAFGDKIYLNEQNYWGGGPFANGCTSLPDLWNEGLSEKLFLWMQVQHLNPVNERDVYACPPRGYFVLAAYRLAKLVEAIRKAQADVPITIVCHSQGNMIGMAAAFLGDRMPHVTDADGKSGPCVADNYVLANPPYSLVKDNLAEDWTQGNLVDPNGNTGRQTHAARIATLAAFFDIVRTRKALDALQTTERIDRRMANRTGGFDAQTDRGKYGVQGSTYGRVTLYSNPHDQVISAVTVRGIGWLGITNRDSFNEIDATRAQGVLVQRVFAQGFKVGEKETYHYWDNHWRKPKSGSKDFWLPHSKIARYSIKKGLEASDSFLGRFFTVVLAPLGTLVTALSRQRVNALPEADWQVPADAPALYPPFLPQGMRFGQPSAAFDQGYDPPGASRDGNRVRQAGDPYANVHQAPDGSTDVALGNDRDEASLRYEQHAMLRLRAKREKLYAADAKVVEEDDPSKASAKYTAWRTEHIKVSLAETVDAAATDHSTIFTNPMHSERALAYDVAVGICQISEKDMSRFLKFSDWRYLQDVKDIENSAESDHFKSGSINGLPISIWISKKENNLLIPKKIVDNRT</sequence>
<dbReference type="SUPFAM" id="SSF53474">
    <property type="entry name" value="alpha/beta-Hydrolases"/>
    <property type="match status" value="1"/>
</dbReference>
<gene>
    <name evidence="2" type="ORF">SR858_09165</name>
</gene>
<dbReference type="Proteomes" id="UP001326110">
    <property type="component" value="Chromosome"/>
</dbReference>
<dbReference type="Pfam" id="PF24322">
    <property type="entry name" value="Tle3"/>
    <property type="match status" value="1"/>
</dbReference>
<dbReference type="InterPro" id="IPR029058">
    <property type="entry name" value="AB_hydrolase_fold"/>
</dbReference>
<name>A0ABZ0Y3P0_9BURK</name>